<dbReference type="PANTHER" id="PTHR10572">
    <property type="entry name" value="3-HYDROXY-3-METHYLGLUTARYL-COENZYME A REDUCTASE"/>
    <property type="match status" value="1"/>
</dbReference>
<dbReference type="InterPro" id="IPR009023">
    <property type="entry name" value="HMG_CoA_Rdtase_NAD(P)-bd_sf"/>
</dbReference>
<dbReference type="NCBIfam" id="TIGR00532">
    <property type="entry name" value="HMG_CoA_R_NAD"/>
    <property type="match status" value="1"/>
</dbReference>
<dbReference type="InterPro" id="IPR009029">
    <property type="entry name" value="HMG_CoA_Rdtase_sub-bd_dom_sf"/>
</dbReference>
<sequence length="438" mass="48890">MEILIEGFSKKNKQEKLEAIAQFFKSPEKTLEIFKSFDHPTAEVQEVINEFSENTISNFHLPYSIAPNFLINGKTFAVPMVIEESSVVAAASKSAKFWYALGGFHTEIVDTEKVGQVHFLWHDDIQKLTNRFDELKQLFINGSEDITVNMRNRGGGIKDIVLKDLSDKEPGLMQLFVTFETIDSMGANFVNSCLERFAEIFRNWHQNQPEFKKDGLEIIMSILSNLTPNCVVKCWVETDVKNLDGIVPGISGKEFAKKFHTAVRIAQVDPYRATTHNKGIYNGVDAVVLATGNDFRAVEACGHAYASIHGNGYSSLTNCTIENDTFRFELTLPIAMGVVGGLTNLHPLVKLSHELLDFPNARELMGIAAAAGLANNFGAVKSLTTTGIQQGHMKMHLFNIMNQLEVKKEDREKIVAYFKDKNVSVSAVRTYVESLQLA</sequence>
<comment type="caution">
    <text evidence="4">The sequence shown here is derived from an EMBL/GenBank/DDBJ whole genome shotgun (WGS) entry which is preliminary data.</text>
</comment>
<dbReference type="InterPro" id="IPR023074">
    <property type="entry name" value="HMG_CoA_Rdtase_cat_sf"/>
</dbReference>
<dbReference type="InterPro" id="IPR004553">
    <property type="entry name" value="HMG_CoA_Rdtase_bac-typ"/>
</dbReference>
<dbReference type="SUPFAM" id="SSF56542">
    <property type="entry name" value="Substrate-binding domain of HMG-CoA reductase"/>
    <property type="match status" value="1"/>
</dbReference>
<evidence type="ECO:0000256" key="3">
    <source>
        <dbReference type="RuleBase" id="RU361219"/>
    </source>
</evidence>
<keyword evidence="5" id="KW-1185">Reference proteome</keyword>
<dbReference type="PROSITE" id="PS50065">
    <property type="entry name" value="HMG_COA_REDUCTASE_4"/>
    <property type="match status" value="1"/>
</dbReference>
<evidence type="ECO:0000256" key="2">
    <source>
        <dbReference type="ARBA" id="ARBA00023002"/>
    </source>
</evidence>
<dbReference type="GO" id="GO:0004420">
    <property type="term" value="F:hydroxymethylglutaryl-CoA reductase (NADPH) activity"/>
    <property type="evidence" value="ECO:0007669"/>
    <property type="project" value="InterPro"/>
</dbReference>
<dbReference type="AlphaFoldDB" id="A0A8J6P737"/>
<dbReference type="Gene3D" id="3.90.770.10">
    <property type="entry name" value="3-hydroxy-3-methylglutaryl-coenzyme A Reductase, Chain A, domain 2"/>
    <property type="match status" value="2"/>
</dbReference>
<dbReference type="GO" id="GO:0015936">
    <property type="term" value="P:coenzyme A metabolic process"/>
    <property type="evidence" value="ECO:0007669"/>
    <property type="project" value="InterPro"/>
</dbReference>
<comment type="pathway">
    <text evidence="3">Metabolic intermediate metabolism; (R)-mevalonate degradation; (S)-3-hydroxy-3-methylglutaryl-CoA from (R)-mevalonate: step 1/1.</text>
</comment>
<reference evidence="4" key="1">
    <citation type="submission" date="2020-09" db="EMBL/GenBank/DDBJ databases">
        <title>Taishania pollutisoli gen. nov., sp. nov., Isolated from Tetrabromobisphenol A-Contaminated Soil.</title>
        <authorList>
            <person name="Chen Q."/>
        </authorList>
    </citation>
    <scope>NUCLEOTIDE SEQUENCE</scope>
    <source>
        <strain evidence="4">CZZ-1</strain>
    </source>
</reference>
<evidence type="ECO:0000313" key="4">
    <source>
        <dbReference type="EMBL" id="MBC9811056.1"/>
    </source>
</evidence>
<organism evidence="4 5">
    <name type="scientific">Taishania pollutisoli</name>
    <dbReference type="NCBI Taxonomy" id="2766479"/>
    <lineage>
        <taxon>Bacteria</taxon>
        <taxon>Pseudomonadati</taxon>
        <taxon>Bacteroidota</taxon>
        <taxon>Flavobacteriia</taxon>
        <taxon>Flavobacteriales</taxon>
        <taxon>Crocinitomicaceae</taxon>
        <taxon>Taishania</taxon>
    </lineage>
</organism>
<comment type="catalytic activity">
    <reaction evidence="3">
        <text>(R)-mevalonate + 2 NAD(+) + CoA = (3S)-3-hydroxy-3-methylglutaryl-CoA + 2 NADH + 2 H(+)</text>
        <dbReference type="Rhea" id="RHEA:14833"/>
        <dbReference type="ChEBI" id="CHEBI:15378"/>
        <dbReference type="ChEBI" id="CHEBI:36464"/>
        <dbReference type="ChEBI" id="CHEBI:43074"/>
        <dbReference type="ChEBI" id="CHEBI:57287"/>
        <dbReference type="ChEBI" id="CHEBI:57540"/>
        <dbReference type="ChEBI" id="CHEBI:57945"/>
        <dbReference type="EC" id="1.1.1.88"/>
    </reaction>
</comment>
<proteinExistence type="inferred from homology"/>
<dbReference type="EMBL" id="JACVEL010000001">
    <property type="protein sequence ID" value="MBC9811056.1"/>
    <property type="molecule type" value="Genomic_DNA"/>
</dbReference>
<gene>
    <name evidence="4" type="ORF">H9Y05_01075</name>
</gene>
<dbReference type="UniPathway" id="UPA00257">
    <property type="reaction ID" value="UER00367"/>
</dbReference>
<name>A0A8J6P737_9FLAO</name>
<evidence type="ECO:0000313" key="5">
    <source>
        <dbReference type="Proteomes" id="UP000652681"/>
    </source>
</evidence>
<keyword evidence="2 3" id="KW-0560">Oxidoreductase</keyword>
<dbReference type="RefSeq" id="WP_216713262.1">
    <property type="nucleotide sequence ID" value="NZ_JACVEL010000001.1"/>
</dbReference>
<evidence type="ECO:0000256" key="1">
    <source>
        <dbReference type="ARBA" id="ARBA00007661"/>
    </source>
</evidence>
<accession>A0A8J6P737</accession>
<dbReference type="SUPFAM" id="SSF55035">
    <property type="entry name" value="NAD-binding domain of HMG-CoA reductase"/>
    <property type="match status" value="1"/>
</dbReference>
<dbReference type="InterPro" id="IPR002202">
    <property type="entry name" value="HMG_CoA_Rdtase"/>
</dbReference>
<dbReference type="GO" id="GO:0140643">
    <property type="term" value="F:hydroxymethylglutaryl-CoA reductase (NADH) activity"/>
    <property type="evidence" value="ECO:0007669"/>
    <property type="project" value="UniProtKB-EC"/>
</dbReference>
<keyword evidence="3" id="KW-0520">NAD</keyword>
<dbReference type="CDD" id="cd00644">
    <property type="entry name" value="HMG-CoA_reductase_classII"/>
    <property type="match status" value="1"/>
</dbReference>
<dbReference type="PANTHER" id="PTHR10572:SF24">
    <property type="entry name" value="3-HYDROXY-3-METHYLGLUTARYL-COENZYME A REDUCTASE"/>
    <property type="match status" value="1"/>
</dbReference>
<dbReference type="Gene3D" id="1.10.8.660">
    <property type="match status" value="1"/>
</dbReference>
<comment type="similarity">
    <text evidence="1 3">Belongs to the HMG-CoA reductase family.</text>
</comment>
<protein>
    <recommendedName>
        <fullName evidence="3">3-hydroxy-3-methylglutaryl coenzyme A reductase</fullName>
        <shortName evidence="3">HMG-CoA reductase</shortName>
        <ecNumber evidence="3">1.1.1.88</ecNumber>
    </recommendedName>
</protein>
<dbReference type="Proteomes" id="UP000652681">
    <property type="component" value="Unassembled WGS sequence"/>
</dbReference>
<dbReference type="EC" id="1.1.1.88" evidence="3"/>
<dbReference type="Pfam" id="PF00368">
    <property type="entry name" value="HMG-CoA_red"/>
    <property type="match status" value="1"/>
</dbReference>